<keyword evidence="5" id="KW-1185">Reference proteome</keyword>
<feature type="domain" description="DUF3741" evidence="2">
    <location>
        <begin position="365"/>
        <end position="383"/>
    </location>
</feature>
<protein>
    <submittedName>
        <fullName evidence="3">(wild Malaysian banana) hypothetical protein</fullName>
    </submittedName>
</protein>
<feature type="compositionally biased region" description="Polar residues" evidence="1">
    <location>
        <begin position="340"/>
        <end position="353"/>
    </location>
</feature>
<reference evidence="3" key="1">
    <citation type="submission" date="2021-03" db="EMBL/GenBank/DDBJ databases">
        <authorList>
            <consortium name="Genoscope - CEA"/>
            <person name="William W."/>
        </authorList>
    </citation>
    <scope>NUCLEOTIDE SEQUENCE</scope>
    <source>
        <strain evidence="3">Doubled-haploid Pahang</strain>
    </source>
</reference>
<feature type="region of interest" description="Disordered" evidence="1">
    <location>
        <begin position="22"/>
        <end position="50"/>
    </location>
</feature>
<dbReference type="EnsemblPlants" id="Ma04_t38600.1">
    <property type="protein sequence ID" value="Ma04_p38600.1"/>
    <property type="gene ID" value="Ma04_g38600"/>
</dbReference>
<dbReference type="EMBL" id="HG996469">
    <property type="protein sequence ID" value="CAG1844668.1"/>
    <property type="molecule type" value="Genomic_DNA"/>
</dbReference>
<feature type="region of interest" description="Disordered" evidence="1">
    <location>
        <begin position="331"/>
        <end position="365"/>
    </location>
</feature>
<organism evidence="4 5">
    <name type="scientific">Musa acuminata subsp. malaccensis</name>
    <name type="common">Wild banana</name>
    <name type="synonym">Musa malaccensis</name>
    <dbReference type="NCBI Taxonomy" id="214687"/>
    <lineage>
        <taxon>Eukaryota</taxon>
        <taxon>Viridiplantae</taxon>
        <taxon>Streptophyta</taxon>
        <taxon>Embryophyta</taxon>
        <taxon>Tracheophyta</taxon>
        <taxon>Spermatophyta</taxon>
        <taxon>Magnoliopsida</taxon>
        <taxon>Liliopsida</taxon>
        <taxon>Zingiberales</taxon>
        <taxon>Musaceae</taxon>
        <taxon>Musa</taxon>
    </lineage>
</organism>
<dbReference type="InParanoid" id="A0A804IYL4"/>
<feature type="region of interest" description="Disordered" evidence="1">
    <location>
        <begin position="761"/>
        <end position="857"/>
    </location>
</feature>
<feature type="compositionally biased region" description="Basic and acidic residues" evidence="1">
    <location>
        <begin position="792"/>
        <end position="857"/>
    </location>
</feature>
<dbReference type="PANTHER" id="PTHR34282">
    <property type="entry name" value="OS01G0228800 PROTEIN-RELATED"/>
    <property type="match status" value="1"/>
</dbReference>
<feature type="compositionally biased region" description="Polar residues" evidence="1">
    <location>
        <begin position="533"/>
        <end position="544"/>
    </location>
</feature>
<feature type="compositionally biased region" description="Basic and acidic residues" evidence="1">
    <location>
        <begin position="519"/>
        <end position="532"/>
    </location>
</feature>
<dbReference type="PANTHER" id="PTHR34282:SF1">
    <property type="entry name" value="DUF3741 DOMAIN-CONTAINING PROTEIN"/>
    <property type="match status" value="1"/>
</dbReference>
<reference evidence="4" key="2">
    <citation type="submission" date="2021-05" db="UniProtKB">
        <authorList>
            <consortium name="EnsemblPlants"/>
        </authorList>
    </citation>
    <scope>IDENTIFICATION</scope>
    <source>
        <strain evidence="4">subsp. malaccensis</strain>
    </source>
</reference>
<dbReference type="Gramene" id="Ma04_t38600.1">
    <property type="protein sequence ID" value="Ma04_p38600.1"/>
    <property type="gene ID" value="Ma04_g38600"/>
</dbReference>
<evidence type="ECO:0000313" key="4">
    <source>
        <dbReference type="EnsemblPlants" id="Ma04_p38600.1"/>
    </source>
</evidence>
<dbReference type="Proteomes" id="UP000012960">
    <property type="component" value="Unplaced"/>
</dbReference>
<accession>A0A804IYL4</accession>
<dbReference type="Pfam" id="PF14383">
    <property type="entry name" value="VARLMGL"/>
    <property type="match status" value="1"/>
</dbReference>
<evidence type="ECO:0000313" key="3">
    <source>
        <dbReference type="EMBL" id="CAG1844668.1"/>
    </source>
</evidence>
<evidence type="ECO:0000313" key="5">
    <source>
        <dbReference type="Proteomes" id="UP000012960"/>
    </source>
</evidence>
<sequence>MAKRSDFAQKLLDDIRLRKEKLGYAASSGQPPSAEHQGSPRRSSRGTEAIKNCSSKNLVSTEVTEIWFSTIHNKTAAPKVGSRKIVPIGRATNSPNSVDASMALAFALSNRGKLHYTAKFGNELIPHSGSISYRESHNQYLLYNTRHHADRYPSLTNAQISEISKGVQKLNKILETCSDTSNYGKDSIQIGRELLKGATNLDDSLKMLVILQEGSDCMVSSQGRQARLLKGMEEDESSNVEVNKNTPMYKPRISFDGSTKHFAELAKASDDTIIQRQRYLTSSYIGSSMTNSNYKEISLDASIKFTTHRRSLSCGPGSMPDSPYSGIRHKHDHGDELGNFSITNGKSSTSKSIRQLDPRSPINGSVRMPNVVAKLMGLEELPTLKAEVKKVKGKKDKSEKEMAIGQVADAKARKQVISPQRHFMQNYGRNKILNEITIEETKAKSSKEKTNYMRNMTPLSNNAPKIHLEISRKTENIDISHSLKEEIAENNLVKLMERVDKREKRSRSESATQDIIQPHQERDQQRTKEKSSQCHYNAASSKDTLLNKKDEQDRLGLANNQTKTQLTQQKSTVHMVKPKYPFCEKKDHDVDSKLKVSTATKSDWKSMTSTDKLSTNMVLSGGTVVAREGSSVKVGNLEQPKERPKSSHPEMQNTMYITSDHMELGKIAYENSDDMKSLLTYPRTDKEKPVPQILVTALMKPVHIPTAKKVDRANMKVHRGESHKVQGDNSRYIKRPNEKNQQSSFLNDLERRWKERISKDKRATVCSHETNSEQHIDQETKSTLLSDDSLVDDGKDEAKEERSVAETNYDDNHKTAFKDSQEKEVPLGADSELRPFNSKEKHNLEKKQTEGGTEDRQLNNCNLLKSQNQAISETNGQGSLTEDEYILMQLLINNQHFRNTAQALFKIMIPNDVIQTSSQAGLKEENKPLLDCGYELLRRKGKREMIHAMTKPHARGKVRYLNALMKELNEDIESLKFPSETINNDSTAELLRMMLKRDIEDRKPDINCMWDIGWNNIIFASVEKDEIIRDTEKHVLSGLISELARELVNATITVS</sequence>
<gene>
    <name evidence="3" type="ORF">GSMUA_144630.1</name>
</gene>
<dbReference type="AlphaFoldDB" id="A0A804IYL4"/>
<name>A0A804IYL4_MUSAM</name>
<feature type="compositionally biased region" description="Basic and acidic residues" evidence="1">
    <location>
        <begin position="770"/>
        <end position="780"/>
    </location>
</feature>
<evidence type="ECO:0000256" key="1">
    <source>
        <dbReference type="SAM" id="MobiDB-lite"/>
    </source>
</evidence>
<dbReference type="InterPro" id="IPR032795">
    <property type="entry name" value="DUF3741-assoc"/>
</dbReference>
<proteinExistence type="predicted"/>
<dbReference type="OMA" id="DDERITH"/>
<dbReference type="FunCoup" id="A0A804IYL4">
    <property type="interactions" value="1823"/>
</dbReference>
<feature type="region of interest" description="Disordered" evidence="1">
    <location>
        <begin position="500"/>
        <end position="547"/>
    </location>
</feature>
<evidence type="ECO:0000259" key="2">
    <source>
        <dbReference type="Pfam" id="PF14383"/>
    </source>
</evidence>
<feature type="region of interest" description="Disordered" evidence="1">
    <location>
        <begin position="718"/>
        <end position="746"/>
    </location>
</feature>